<dbReference type="OrthoDB" id="9773293at2"/>
<dbReference type="AlphaFoldDB" id="A0A2P8FQL1"/>
<dbReference type="Proteomes" id="UP000240978">
    <property type="component" value="Unassembled WGS sequence"/>
</dbReference>
<dbReference type="GO" id="GO:0016020">
    <property type="term" value="C:membrane"/>
    <property type="evidence" value="ECO:0007669"/>
    <property type="project" value="TreeGrafter"/>
</dbReference>
<dbReference type="InterPro" id="IPR050266">
    <property type="entry name" value="AB_hydrolase_sf"/>
</dbReference>
<evidence type="ECO:0000313" key="2">
    <source>
        <dbReference type="EMBL" id="PSL24018.1"/>
    </source>
</evidence>
<gene>
    <name evidence="2" type="ORF">CLV42_1164</name>
</gene>
<dbReference type="Gene3D" id="3.40.50.1820">
    <property type="entry name" value="alpha/beta hydrolase"/>
    <property type="match status" value="1"/>
</dbReference>
<dbReference type="PROSITE" id="PS51257">
    <property type="entry name" value="PROKAR_LIPOPROTEIN"/>
    <property type="match status" value="1"/>
</dbReference>
<dbReference type="InterPro" id="IPR000073">
    <property type="entry name" value="AB_hydrolase_1"/>
</dbReference>
<organism evidence="2 3">
    <name type="scientific">Chitinophaga ginsengisoli</name>
    <dbReference type="NCBI Taxonomy" id="363837"/>
    <lineage>
        <taxon>Bacteria</taxon>
        <taxon>Pseudomonadati</taxon>
        <taxon>Bacteroidota</taxon>
        <taxon>Chitinophagia</taxon>
        <taxon>Chitinophagales</taxon>
        <taxon>Chitinophagaceae</taxon>
        <taxon>Chitinophaga</taxon>
    </lineage>
</organism>
<dbReference type="GO" id="GO:0046464">
    <property type="term" value="P:acylglycerol catabolic process"/>
    <property type="evidence" value="ECO:0007669"/>
    <property type="project" value="TreeGrafter"/>
</dbReference>
<dbReference type="RefSeq" id="WP_106605112.1">
    <property type="nucleotide sequence ID" value="NZ_PYGK01000016.1"/>
</dbReference>
<feature type="domain" description="AB hydrolase-1" evidence="1">
    <location>
        <begin position="61"/>
        <end position="292"/>
    </location>
</feature>
<evidence type="ECO:0000313" key="3">
    <source>
        <dbReference type="Proteomes" id="UP000240978"/>
    </source>
</evidence>
<dbReference type="PANTHER" id="PTHR43798">
    <property type="entry name" value="MONOACYLGLYCEROL LIPASE"/>
    <property type="match status" value="1"/>
</dbReference>
<sequence>MKHLILFAALALSIVSCKKDDTPGNGPETTIDYHQTATTQFVTAGDTKYAYRVLGDKEGIPLVMLSPLGSTMDDWDPAITNGLAQKYKVVIFDNQGVGSSTGKTPATIADMAKGAVTFIKALGYNKVNLMGFSMGGFITQQVALTEPGLLNKIVLTGTGPKGSEGLSNLPNILASAANLSPLDAFLYFGFTASAESKSAGKLSYERRLKRTVNRDAPVSDESGAAQLTAVLAWAQPYPDALKELEAITQPVLHIQGQKDMPVPAVNAINMSQHIPNDRLVLYPDAGHAAFFQYPDQFVQEVSEFLGK</sequence>
<keyword evidence="3" id="KW-1185">Reference proteome</keyword>
<accession>A0A2P8FQL1</accession>
<proteinExistence type="predicted"/>
<evidence type="ECO:0000259" key="1">
    <source>
        <dbReference type="Pfam" id="PF00561"/>
    </source>
</evidence>
<name>A0A2P8FQL1_9BACT</name>
<reference evidence="2 3" key="1">
    <citation type="submission" date="2018-03" db="EMBL/GenBank/DDBJ databases">
        <title>Genomic Encyclopedia of Archaeal and Bacterial Type Strains, Phase II (KMG-II): from individual species to whole genera.</title>
        <authorList>
            <person name="Goeker M."/>
        </authorList>
    </citation>
    <scope>NUCLEOTIDE SEQUENCE [LARGE SCALE GENOMIC DNA]</scope>
    <source>
        <strain evidence="2 3">DSM 18107</strain>
    </source>
</reference>
<dbReference type="InterPro" id="IPR029058">
    <property type="entry name" value="AB_hydrolase_fold"/>
</dbReference>
<dbReference type="GO" id="GO:0047372">
    <property type="term" value="F:monoacylglycerol lipase activity"/>
    <property type="evidence" value="ECO:0007669"/>
    <property type="project" value="TreeGrafter"/>
</dbReference>
<dbReference type="EMBL" id="PYGK01000016">
    <property type="protein sequence ID" value="PSL24018.1"/>
    <property type="molecule type" value="Genomic_DNA"/>
</dbReference>
<comment type="caution">
    <text evidence="2">The sequence shown here is derived from an EMBL/GenBank/DDBJ whole genome shotgun (WGS) entry which is preliminary data.</text>
</comment>
<dbReference type="PANTHER" id="PTHR43798:SF5">
    <property type="entry name" value="MONOACYLGLYCEROL LIPASE ABHD6"/>
    <property type="match status" value="1"/>
</dbReference>
<dbReference type="Pfam" id="PF00561">
    <property type="entry name" value="Abhydrolase_1"/>
    <property type="match status" value="1"/>
</dbReference>
<dbReference type="SUPFAM" id="SSF53474">
    <property type="entry name" value="alpha/beta-Hydrolases"/>
    <property type="match status" value="1"/>
</dbReference>
<protein>
    <submittedName>
        <fullName evidence="2">Pimeloyl-ACP methyl ester carboxylesterase</fullName>
    </submittedName>
</protein>
<dbReference type="PRINTS" id="PR00111">
    <property type="entry name" value="ABHYDROLASE"/>
</dbReference>